<proteinExistence type="predicted"/>
<organism evidence="2 3">
    <name type="scientific">Clytia hemisphaerica</name>
    <dbReference type="NCBI Taxonomy" id="252671"/>
    <lineage>
        <taxon>Eukaryota</taxon>
        <taxon>Metazoa</taxon>
        <taxon>Cnidaria</taxon>
        <taxon>Hydrozoa</taxon>
        <taxon>Hydroidolina</taxon>
        <taxon>Leptothecata</taxon>
        <taxon>Obeliida</taxon>
        <taxon>Clytiidae</taxon>
        <taxon>Clytia</taxon>
    </lineage>
</organism>
<evidence type="ECO:0000313" key="3">
    <source>
        <dbReference type="Proteomes" id="UP000594262"/>
    </source>
</evidence>
<feature type="signal peptide" evidence="1">
    <location>
        <begin position="1"/>
        <end position="18"/>
    </location>
</feature>
<reference evidence="2" key="1">
    <citation type="submission" date="2021-01" db="UniProtKB">
        <authorList>
            <consortium name="EnsemblMetazoa"/>
        </authorList>
    </citation>
    <scope>IDENTIFICATION</scope>
</reference>
<dbReference type="AlphaFoldDB" id="A0A7M5USB0"/>
<keyword evidence="3" id="KW-1185">Reference proteome</keyword>
<feature type="chain" id="PRO_5029657427" evidence="1">
    <location>
        <begin position="19"/>
        <end position="254"/>
    </location>
</feature>
<keyword evidence="1" id="KW-0732">Signal</keyword>
<evidence type="ECO:0000256" key="1">
    <source>
        <dbReference type="SAM" id="SignalP"/>
    </source>
</evidence>
<dbReference type="EnsemblMetazoa" id="CLYHEMT001842.1">
    <property type="protein sequence ID" value="CLYHEMP001842.1"/>
    <property type="gene ID" value="CLYHEMG001842"/>
</dbReference>
<accession>A0A7M5USB0</accession>
<protein>
    <submittedName>
        <fullName evidence="2">Uncharacterized protein</fullName>
    </submittedName>
</protein>
<sequence length="254" mass="29700">MLHQRLLLLLSLAVYVSADAEPAQRIYTRNDGPKWMPFECDSGYDCPLMQRRKRKSHSEICILSSPNWYKFRWESKAEKFDRFKAESVSAPLSRAFQQKNFLEVLYLNNRKKLIEKGNEKGLAYITHVKFDQLQRKYIIHLYLMIPKLAEGDFRVPCSRLLPHKMGQKIIGPIMKLLGAENCPEFLGRFQASKVRAAPRCFYAVDKSQDSVKLQKEMGWDQNEFVATGFKSGELNEHEWHLAPNNLYTEYDNDE</sequence>
<dbReference type="RefSeq" id="XP_066914471.1">
    <property type="nucleotide sequence ID" value="XM_067058370.1"/>
</dbReference>
<name>A0A7M5USB0_9CNID</name>
<dbReference type="GeneID" id="136801714"/>
<evidence type="ECO:0000313" key="2">
    <source>
        <dbReference type="EnsemblMetazoa" id="CLYHEMP001842.1"/>
    </source>
</evidence>
<dbReference type="Proteomes" id="UP000594262">
    <property type="component" value="Unplaced"/>
</dbReference>